<evidence type="ECO:0000313" key="1">
    <source>
        <dbReference type="EMBL" id="KAJ8547389.1"/>
    </source>
</evidence>
<reference evidence="2" key="1">
    <citation type="journal article" date="2023" name="Proc. Natl. Acad. Sci. U.S.A.">
        <title>Genomic and structural basis for evolution of tropane alkaloid biosynthesis.</title>
        <authorList>
            <person name="Wanga Y.-J."/>
            <person name="Taina T."/>
            <person name="Yua J.-Y."/>
            <person name="Lia J."/>
            <person name="Xua B."/>
            <person name="Chenc J."/>
            <person name="D'Auriad J.C."/>
            <person name="Huanga J.-P."/>
            <person name="Huanga S.-X."/>
        </authorList>
    </citation>
    <scope>NUCLEOTIDE SEQUENCE [LARGE SCALE GENOMIC DNA]</scope>
    <source>
        <strain evidence="2">cv. KIB-2019</strain>
    </source>
</reference>
<accession>A0A9Q1M0N7</accession>
<name>A0A9Q1M0N7_9SOLA</name>
<organism evidence="1 2">
    <name type="scientific">Anisodus acutangulus</name>
    <dbReference type="NCBI Taxonomy" id="402998"/>
    <lineage>
        <taxon>Eukaryota</taxon>
        <taxon>Viridiplantae</taxon>
        <taxon>Streptophyta</taxon>
        <taxon>Embryophyta</taxon>
        <taxon>Tracheophyta</taxon>
        <taxon>Spermatophyta</taxon>
        <taxon>Magnoliopsida</taxon>
        <taxon>eudicotyledons</taxon>
        <taxon>Gunneridae</taxon>
        <taxon>Pentapetalae</taxon>
        <taxon>asterids</taxon>
        <taxon>lamiids</taxon>
        <taxon>Solanales</taxon>
        <taxon>Solanaceae</taxon>
        <taxon>Solanoideae</taxon>
        <taxon>Hyoscyameae</taxon>
        <taxon>Anisodus</taxon>
    </lineage>
</organism>
<protein>
    <submittedName>
        <fullName evidence="1">Uncharacterized protein</fullName>
    </submittedName>
</protein>
<dbReference type="OrthoDB" id="128308at2759"/>
<proteinExistence type="predicted"/>
<evidence type="ECO:0000313" key="2">
    <source>
        <dbReference type="Proteomes" id="UP001152561"/>
    </source>
</evidence>
<sequence>MSVRGIRSSHLSSILSVIDNFVEQVSRVVDAKDQAGSKHQSMISTLITESVETEERLNVVCDEVSTVIFRIKGFPTASNGGNAIAYESPSDSLILAVVEDSEGIGQSFTCNPHECINLGKLKERGFRDGLDLYGKRRRFSIPCCGQYGHDANEER</sequence>
<gene>
    <name evidence="1" type="ORF">K7X08_010975</name>
</gene>
<dbReference type="EMBL" id="JAJAGQ010000012">
    <property type="protein sequence ID" value="KAJ8547389.1"/>
    <property type="molecule type" value="Genomic_DNA"/>
</dbReference>
<dbReference type="AlphaFoldDB" id="A0A9Q1M0N7"/>
<keyword evidence="2" id="KW-1185">Reference proteome</keyword>
<comment type="caution">
    <text evidence="1">The sequence shown here is derived from an EMBL/GenBank/DDBJ whole genome shotgun (WGS) entry which is preliminary data.</text>
</comment>
<dbReference type="Proteomes" id="UP001152561">
    <property type="component" value="Unassembled WGS sequence"/>
</dbReference>